<evidence type="ECO:0000256" key="2">
    <source>
        <dbReference type="SAM" id="MobiDB-lite"/>
    </source>
</evidence>
<feature type="compositionally biased region" description="Polar residues" evidence="2">
    <location>
        <begin position="355"/>
        <end position="368"/>
    </location>
</feature>
<protein>
    <submittedName>
        <fullName evidence="3">Uncharacterized protein</fullName>
    </submittedName>
</protein>
<reference evidence="3" key="1">
    <citation type="submission" date="2021-01" db="EMBL/GenBank/DDBJ databases">
        <authorList>
            <person name="Corre E."/>
            <person name="Pelletier E."/>
            <person name="Niang G."/>
            <person name="Scheremetjew M."/>
            <person name="Finn R."/>
            <person name="Kale V."/>
            <person name="Holt S."/>
            <person name="Cochrane G."/>
            <person name="Meng A."/>
            <person name="Brown T."/>
            <person name="Cohen L."/>
        </authorList>
    </citation>
    <scope>NUCLEOTIDE SEQUENCE</scope>
    <source>
        <strain evidence="3">CCMP441</strain>
    </source>
</reference>
<organism evidence="3">
    <name type="scientific">Hemiselmis andersenii</name>
    <name type="common">Cryptophyte alga</name>
    <dbReference type="NCBI Taxonomy" id="464988"/>
    <lineage>
        <taxon>Eukaryota</taxon>
        <taxon>Cryptophyceae</taxon>
        <taxon>Cryptomonadales</taxon>
        <taxon>Hemiselmidaceae</taxon>
        <taxon>Hemiselmis</taxon>
    </lineage>
</organism>
<feature type="region of interest" description="Disordered" evidence="2">
    <location>
        <begin position="279"/>
        <end position="381"/>
    </location>
</feature>
<keyword evidence="1" id="KW-0175">Coiled coil</keyword>
<evidence type="ECO:0000256" key="1">
    <source>
        <dbReference type="SAM" id="Coils"/>
    </source>
</evidence>
<dbReference type="AlphaFoldDB" id="A0A6T8NET2"/>
<gene>
    <name evidence="3" type="ORF">HAND1043_LOCUS18117</name>
</gene>
<sequence>MEEPQGPGGDALLNLAVELYDLLQRKDTSMGELLQTMESKKGLEKKTEEQSDEVVSMQGEADEMFRNLIRGIRKVGSGGTISEVGDERKGDGGDDEVEELRARLSNVTMREKERVEGLQAQLEMMRVELRECRKQRSMDQSIIAAADSQTTQLKASLRMTQEDAESLRGTLEQELARGHALQGRVNQLEGELRAAKTQARGDKDEIARLQALVDLGQRQVIEAPPLRVVQRPSSAGRAAGGQEAAVVAVAVEGGAGEEEASDRAMYEAYVQARKQQLLQGQGAQRESEMVSAEDAEGKDVHRIPTAGADGAQGDDSTEGGTAVASASRPASRQPVGGIGRPPGVTKRQGAPSPQPLQVSVSDGGSSSFMAPVGSSRRARGPDTTTLDYLMSRVRLGHITKSTPLQLALEFCGKSSFSLRHNEEKYNQLAEQMVGLAYQHLRDRWITVLKNAEPIDNKGTTKQPRLGSFEVELLWTDVNKEPRRTLLHSKLKARVFPSVARIVQELKEALNAPAEDGDGEELGA</sequence>
<dbReference type="EMBL" id="HBFK01029726">
    <property type="protein sequence ID" value="CAD8751611.1"/>
    <property type="molecule type" value="Transcribed_RNA"/>
</dbReference>
<evidence type="ECO:0000313" key="3">
    <source>
        <dbReference type="EMBL" id="CAD8751611.1"/>
    </source>
</evidence>
<proteinExistence type="predicted"/>
<feature type="coiled-coil region" evidence="1">
    <location>
        <begin position="185"/>
        <end position="212"/>
    </location>
</feature>
<name>A0A6T8NET2_HEMAN</name>
<accession>A0A6T8NET2</accession>